<dbReference type="InterPro" id="IPR021787">
    <property type="entry name" value="DUF3352"/>
</dbReference>
<feature type="region of interest" description="Disordered" evidence="1">
    <location>
        <begin position="209"/>
        <end position="241"/>
    </location>
</feature>
<dbReference type="Proteomes" id="UP001476950">
    <property type="component" value="Unassembled WGS sequence"/>
</dbReference>
<evidence type="ECO:0000256" key="1">
    <source>
        <dbReference type="SAM" id="MobiDB-lite"/>
    </source>
</evidence>
<comment type="caution">
    <text evidence="3">The sequence shown here is derived from an EMBL/GenBank/DDBJ whole genome shotgun (WGS) entry which is preliminary data.</text>
</comment>
<dbReference type="RefSeq" id="WP_190450408.1">
    <property type="nucleotide sequence ID" value="NZ_JAMPLM010000002.1"/>
</dbReference>
<feature type="compositionally biased region" description="Acidic residues" evidence="1">
    <location>
        <begin position="213"/>
        <end position="227"/>
    </location>
</feature>
<keyword evidence="2" id="KW-0732">Signal</keyword>
<sequence>MLRHVSVSFLTVIALLPSYAVVHAAPVPQLSLPAVTTVLPANTPGLVLVNAKPTAWAALDRFNPLPESLRIPFSAPFLPGAIDFTQDIQPWLGDQVAVALVPTAGSIAGTVFQTLDASAVLVAPIKDRDRFDRFLSKLKATRGNPDIEREYKGVTLLQWSASAEETSPATEEPDATTQRSIPWRGFVQPTRALLGQPVKQLVAQLETIPPASEPEEPSSSDESTDPDETPKPDKPSDFDASELLKPKGMAIALLPGNVAVAVQAQTLEDLIDARAEKEPLTQNPLFRRTLQHPHAERSLLTSYGNVAAISKFILAIVKASPASTFGLGLPTLYESQLSALTKLYSTADSHVWLQPEGIHSQVNIYYTTPRPDLATRATSDANQIMTRLPAATFLSASSRNFKEQWQTSLKESQNDPNTQLALTGFRESLRAVGLDPEKDVFPWMDGEYAFFLFPARGGLFNSINSKLDLGVGLMIQTSDRAAAELALKKLDQFVKKEAKGEVVIVPKRLKGQSIVSWEAKDRGKTLSFLSHGWVDANTLVITTGVTPMAALNPEPYLPLHLNHTFQTATASFPIPNDGYFYVNMGATLSFLYNLILPPVSTSDSLFVQEFQRIAGTVRSVSTSNSATADAQRLDSLWVLAPVKQPQ</sequence>
<feature type="compositionally biased region" description="Basic and acidic residues" evidence="1">
    <location>
        <begin position="228"/>
        <end position="241"/>
    </location>
</feature>
<dbReference type="Pfam" id="PF11832">
    <property type="entry name" value="DUF3352"/>
    <property type="match status" value="1"/>
</dbReference>
<reference evidence="3 4" key="1">
    <citation type="submission" date="2022-04" db="EMBL/GenBank/DDBJ databases">
        <title>Positive selection, recombination, and allopatry shape intraspecific diversity of widespread and dominant cyanobacteria.</title>
        <authorList>
            <person name="Wei J."/>
            <person name="Shu W."/>
            <person name="Hu C."/>
        </authorList>
    </citation>
    <scope>NUCLEOTIDE SEQUENCE [LARGE SCALE GENOMIC DNA]</scope>
    <source>
        <strain evidence="3 4">AS-A4</strain>
    </source>
</reference>
<organism evidence="3 4">
    <name type="scientific">Stenomitos frigidus AS-A4</name>
    <dbReference type="NCBI Taxonomy" id="2933935"/>
    <lineage>
        <taxon>Bacteria</taxon>
        <taxon>Bacillati</taxon>
        <taxon>Cyanobacteriota</taxon>
        <taxon>Cyanophyceae</taxon>
        <taxon>Leptolyngbyales</taxon>
        <taxon>Leptolyngbyaceae</taxon>
        <taxon>Stenomitos</taxon>
    </lineage>
</organism>
<gene>
    <name evidence="3" type="ORF">NDI38_03305</name>
</gene>
<evidence type="ECO:0000256" key="2">
    <source>
        <dbReference type="SAM" id="SignalP"/>
    </source>
</evidence>
<evidence type="ECO:0000313" key="3">
    <source>
        <dbReference type="EMBL" id="MEP1057449.1"/>
    </source>
</evidence>
<feature type="signal peptide" evidence="2">
    <location>
        <begin position="1"/>
        <end position="24"/>
    </location>
</feature>
<dbReference type="EMBL" id="JAMPLM010000002">
    <property type="protein sequence ID" value="MEP1057449.1"/>
    <property type="molecule type" value="Genomic_DNA"/>
</dbReference>
<keyword evidence="4" id="KW-1185">Reference proteome</keyword>
<accession>A0ABV0KGJ7</accession>
<name>A0ABV0KGJ7_9CYAN</name>
<feature type="chain" id="PRO_5046749420" evidence="2">
    <location>
        <begin position="25"/>
        <end position="646"/>
    </location>
</feature>
<feature type="region of interest" description="Disordered" evidence="1">
    <location>
        <begin position="162"/>
        <end position="182"/>
    </location>
</feature>
<evidence type="ECO:0000313" key="4">
    <source>
        <dbReference type="Proteomes" id="UP001476950"/>
    </source>
</evidence>
<protein>
    <submittedName>
        <fullName evidence="3">DUF3352 domain-containing protein</fullName>
    </submittedName>
</protein>
<proteinExistence type="predicted"/>